<protein>
    <submittedName>
        <fullName evidence="2">DUF6270 domain-containing protein</fullName>
    </submittedName>
</protein>
<name>A0ABT2HX50_9MICO</name>
<evidence type="ECO:0000256" key="1">
    <source>
        <dbReference type="SAM" id="MobiDB-lite"/>
    </source>
</evidence>
<gene>
    <name evidence="2" type="ORF">M3D15_06080</name>
</gene>
<feature type="region of interest" description="Disordered" evidence="1">
    <location>
        <begin position="150"/>
        <end position="169"/>
    </location>
</feature>
<proteinExistence type="predicted"/>
<dbReference type="Pfam" id="PF19786">
    <property type="entry name" value="DUF6270"/>
    <property type="match status" value="1"/>
</dbReference>
<evidence type="ECO:0000313" key="2">
    <source>
        <dbReference type="EMBL" id="MCT2042896.1"/>
    </source>
</evidence>
<dbReference type="Proteomes" id="UP001525379">
    <property type="component" value="Unassembled WGS sequence"/>
</dbReference>
<sequence>MRVSRRQYPHPQHRSLSVPELVEACEAGEILAFGSDEHFARWCGAATMFADALDVLGLKAKTIVIAADWAVLDTAGNPTPWSMGVRAKEANTRYAPYYQHLESLGFTVVRITDTVGDPEHKWGLAAFHFVPEVYETILAAVEDFAWPEPSVNTLPEPAADQGSSEGDAT</sequence>
<comment type="caution">
    <text evidence="2">The sequence shown here is derived from an EMBL/GenBank/DDBJ whole genome shotgun (WGS) entry which is preliminary data.</text>
</comment>
<dbReference type="InterPro" id="IPR046237">
    <property type="entry name" value="DUF6270"/>
</dbReference>
<dbReference type="EMBL" id="JALXSQ010000019">
    <property type="protein sequence ID" value="MCT2042896.1"/>
    <property type="molecule type" value="Genomic_DNA"/>
</dbReference>
<evidence type="ECO:0000313" key="3">
    <source>
        <dbReference type="Proteomes" id="UP001525379"/>
    </source>
</evidence>
<accession>A0ABT2HX50</accession>
<reference evidence="2 3" key="1">
    <citation type="submission" date="2022-04" db="EMBL/GenBank/DDBJ databases">
        <title>Human microbiome associated bacterial genomes.</title>
        <authorList>
            <person name="Sandstrom S."/>
            <person name="Salamzade R."/>
            <person name="Kalan L.R."/>
        </authorList>
    </citation>
    <scope>NUCLEOTIDE SEQUENCE [LARGE SCALE GENOMIC DNA]</scope>
    <source>
        <strain evidence="3">p3-SID1799</strain>
    </source>
</reference>
<keyword evidence="3" id="KW-1185">Reference proteome</keyword>
<organism evidence="2 3">
    <name type="scientific">Pseudoclavibacter albus</name>
    <dbReference type="NCBI Taxonomy" id="272241"/>
    <lineage>
        <taxon>Bacteria</taxon>
        <taxon>Bacillati</taxon>
        <taxon>Actinomycetota</taxon>
        <taxon>Actinomycetes</taxon>
        <taxon>Micrococcales</taxon>
        <taxon>Microbacteriaceae</taxon>
        <taxon>Pseudoclavibacter</taxon>
    </lineage>
</organism>